<gene>
    <name evidence="9" type="primary">set9_1</name>
    <name evidence="9" type="ORF">LTR16_007615</name>
</gene>
<evidence type="ECO:0000256" key="1">
    <source>
        <dbReference type="ARBA" id="ARBA00004123"/>
    </source>
</evidence>
<sequence>MDLKDALAKKGGLTLSQLASYDDFITDALIDRVYFWTTIRKNKARYTASRGLGDEDVAAILRQVVVVGKDPLKATKQLLEFKGTRRHYQSLRSADEKEHFQ</sequence>
<name>A0ABR0LKY6_9PEZI</name>
<keyword evidence="4 9" id="KW-0489">Methyltransferase</keyword>
<dbReference type="PANTHER" id="PTHR12977">
    <property type="entry name" value="SUPPRESSOR OF VARIEGATION 4-20-RELATED"/>
    <property type="match status" value="1"/>
</dbReference>
<keyword evidence="3" id="KW-0158">Chromosome</keyword>
<dbReference type="GO" id="GO:0032259">
    <property type="term" value="P:methylation"/>
    <property type="evidence" value="ECO:0007669"/>
    <property type="project" value="UniProtKB-KW"/>
</dbReference>
<dbReference type="EMBL" id="JAVRRA010018068">
    <property type="protein sequence ID" value="KAK5191326.1"/>
    <property type="molecule type" value="Genomic_DNA"/>
</dbReference>
<evidence type="ECO:0000256" key="6">
    <source>
        <dbReference type="ARBA" id="ARBA00022691"/>
    </source>
</evidence>
<dbReference type="GO" id="GO:0140999">
    <property type="term" value="F:histone H3K4 trimethyltransferase activity"/>
    <property type="evidence" value="ECO:0007669"/>
    <property type="project" value="UniProtKB-EC"/>
</dbReference>
<dbReference type="InterPro" id="IPR041938">
    <property type="entry name" value="Hist-Lys_N-MTase_N"/>
</dbReference>
<keyword evidence="8" id="KW-0539">Nucleus</keyword>
<dbReference type="EC" id="2.1.1.354" evidence="9"/>
<organism evidence="9 10">
    <name type="scientific">Cryomyces antarcticus</name>
    <dbReference type="NCBI Taxonomy" id="329879"/>
    <lineage>
        <taxon>Eukaryota</taxon>
        <taxon>Fungi</taxon>
        <taxon>Dikarya</taxon>
        <taxon>Ascomycota</taxon>
        <taxon>Pezizomycotina</taxon>
        <taxon>Dothideomycetes</taxon>
        <taxon>Dothideomycetes incertae sedis</taxon>
        <taxon>Cryomyces</taxon>
    </lineage>
</organism>
<dbReference type="Gene3D" id="1.10.10.1700">
    <property type="entry name" value="Histone-lysine N-methyltransferase"/>
    <property type="match status" value="1"/>
</dbReference>
<protein>
    <submittedName>
        <fullName evidence="9">Histone lysine methyltransferase Set9</fullName>
        <ecNumber evidence="9">2.1.1.354</ecNumber>
    </submittedName>
</protein>
<accession>A0ABR0LKY6</accession>
<dbReference type="InterPro" id="IPR039977">
    <property type="entry name" value="Suv4-20/Set9"/>
</dbReference>
<reference evidence="9 10" key="1">
    <citation type="submission" date="2023-08" db="EMBL/GenBank/DDBJ databases">
        <title>Black Yeasts Isolated from many extreme environments.</title>
        <authorList>
            <person name="Coleine C."/>
            <person name="Stajich J.E."/>
            <person name="Selbmann L."/>
        </authorList>
    </citation>
    <scope>NUCLEOTIDE SEQUENCE [LARGE SCALE GENOMIC DNA]</scope>
    <source>
        <strain evidence="9 10">CCFEE 536</strain>
    </source>
</reference>
<dbReference type="Proteomes" id="UP001357485">
    <property type="component" value="Unassembled WGS sequence"/>
</dbReference>
<evidence type="ECO:0000256" key="5">
    <source>
        <dbReference type="ARBA" id="ARBA00022679"/>
    </source>
</evidence>
<comment type="subcellular location">
    <subcellularLocation>
        <location evidence="2">Chromosome</location>
    </subcellularLocation>
    <subcellularLocation>
        <location evidence="1">Nucleus</location>
    </subcellularLocation>
</comment>
<proteinExistence type="predicted"/>
<keyword evidence="6" id="KW-0949">S-adenosyl-L-methionine</keyword>
<evidence type="ECO:0000313" key="10">
    <source>
        <dbReference type="Proteomes" id="UP001357485"/>
    </source>
</evidence>
<comment type="caution">
    <text evidence="9">The sequence shown here is derived from an EMBL/GenBank/DDBJ whole genome shotgun (WGS) entry which is preliminary data.</text>
</comment>
<keyword evidence="7" id="KW-0156">Chromatin regulator</keyword>
<evidence type="ECO:0000256" key="8">
    <source>
        <dbReference type="ARBA" id="ARBA00023242"/>
    </source>
</evidence>
<evidence type="ECO:0000256" key="4">
    <source>
        <dbReference type="ARBA" id="ARBA00022603"/>
    </source>
</evidence>
<evidence type="ECO:0000256" key="3">
    <source>
        <dbReference type="ARBA" id="ARBA00022454"/>
    </source>
</evidence>
<evidence type="ECO:0000256" key="2">
    <source>
        <dbReference type="ARBA" id="ARBA00004286"/>
    </source>
</evidence>
<evidence type="ECO:0000313" key="9">
    <source>
        <dbReference type="EMBL" id="KAK5191326.1"/>
    </source>
</evidence>
<evidence type="ECO:0000256" key="7">
    <source>
        <dbReference type="ARBA" id="ARBA00022853"/>
    </source>
</evidence>
<keyword evidence="10" id="KW-1185">Reference proteome</keyword>
<feature type="non-terminal residue" evidence="9">
    <location>
        <position position="101"/>
    </location>
</feature>
<keyword evidence="5 9" id="KW-0808">Transferase</keyword>
<dbReference type="PANTHER" id="PTHR12977:SF4">
    <property type="entry name" value="HISTONE-LYSINE N-METHYLTRANSFERASE KMT5B"/>
    <property type="match status" value="1"/>
</dbReference>